<dbReference type="AlphaFoldDB" id="A0A445L7H4"/>
<gene>
    <name evidence="2" type="ORF">D0Y65_006077</name>
</gene>
<dbReference type="PANTHER" id="PTHR11954">
    <property type="entry name" value="D-DOPACHROME DECARBOXYLASE"/>
    <property type="match status" value="1"/>
</dbReference>
<dbReference type="GO" id="GO:0005615">
    <property type="term" value="C:extracellular space"/>
    <property type="evidence" value="ECO:0007669"/>
    <property type="project" value="TreeGrafter"/>
</dbReference>
<protein>
    <submittedName>
        <fullName evidence="2">Uncharacterized protein</fullName>
    </submittedName>
</protein>
<dbReference type="GO" id="GO:0050178">
    <property type="term" value="F:phenylpyruvate tautomerase activity"/>
    <property type="evidence" value="ECO:0007669"/>
    <property type="project" value="TreeGrafter"/>
</dbReference>
<keyword evidence="3" id="KW-1185">Reference proteome</keyword>
<dbReference type="EMBL" id="QZWG01000003">
    <property type="protein sequence ID" value="RZC19097.1"/>
    <property type="molecule type" value="Genomic_DNA"/>
</dbReference>
<sequence length="210" mass="22924">MPCLYISTNINLDGVNIDPIFSQATTAVSTIIGKPEKFVMVILKGSVPISFEGNKEPAAYAEIVSMGGLLWCQRIFYDDSSLKSSMCEFERVRDDTCKGHSNVQLNSVLSFSSSSVAGQFFFSLIDFAMTEGSSDLLAFLSQLLENVGENIATLVVVTIVETGTSQEVACWPKKHSVLKEKHSPPPIILLGFMWIDREVGTSPDTTPSQT</sequence>
<evidence type="ECO:0000313" key="3">
    <source>
        <dbReference type="Proteomes" id="UP000289340"/>
    </source>
</evidence>
<proteinExistence type="inferred from homology"/>
<dbReference type="PANTHER" id="PTHR11954:SF38">
    <property type="entry name" value="MACROPHAGE MIGRATION INHIBITION FACTOR-LIKE PROTEIN"/>
    <property type="match status" value="1"/>
</dbReference>
<dbReference type="Gene3D" id="3.30.429.10">
    <property type="entry name" value="Macrophage Migration Inhibitory Factor"/>
    <property type="match status" value="1"/>
</dbReference>
<dbReference type="SUPFAM" id="SSF55331">
    <property type="entry name" value="Tautomerase/MIF"/>
    <property type="match status" value="1"/>
</dbReference>
<organism evidence="2 3">
    <name type="scientific">Glycine soja</name>
    <name type="common">Wild soybean</name>
    <dbReference type="NCBI Taxonomy" id="3848"/>
    <lineage>
        <taxon>Eukaryota</taxon>
        <taxon>Viridiplantae</taxon>
        <taxon>Streptophyta</taxon>
        <taxon>Embryophyta</taxon>
        <taxon>Tracheophyta</taxon>
        <taxon>Spermatophyta</taxon>
        <taxon>Magnoliopsida</taxon>
        <taxon>eudicotyledons</taxon>
        <taxon>Gunneridae</taxon>
        <taxon>Pentapetalae</taxon>
        <taxon>rosids</taxon>
        <taxon>fabids</taxon>
        <taxon>Fabales</taxon>
        <taxon>Fabaceae</taxon>
        <taxon>Papilionoideae</taxon>
        <taxon>50 kb inversion clade</taxon>
        <taxon>NPAAA clade</taxon>
        <taxon>indigoferoid/millettioid clade</taxon>
        <taxon>Phaseoleae</taxon>
        <taxon>Glycine</taxon>
        <taxon>Glycine subgen. Soja</taxon>
    </lineage>
</organism>
<reference evidence="2 3" key="1">
    <citation type="submission" date="2018-09" db="EMBL/GenBank/DDBJ databases">
        <title>A high-quality reference genome of wild soybean provides a powerful tool to mine soybean genomes.</title>
        <authorList>
            <person name="Xie M."/>
            <person name="Chung C.Y.L."/>
            <person name="Li M.-W."/>
            <person name="Wong F.-L."/>
            <person name="Chan T.-F."/>
            <person name="Lam H.-M."/>
        </authorList>
    </citation>
    <scope>NUCLEOTIDE SEQUENCE [LARGE SCALE GENOMIC DNA]</scope>
    <source>
        <strain evidence="3">cv. W05</strain>
        <tissue evidence="2">Hypocotyl of etiolated seedlings</tissue>
    </source>
</reference>
<name>A0A445L7H4_GLYSO</name>
<dbReference type="InterPro" id="IPR001398">
    <property type="entry name" value="Macrophage_inhib_fac"/>
</dbReference>
<dbReference type="Proteomes" id="UP000289340">
    <property type="component" value="Chromosome 3"/>
</dbReference>
<dbReference type="InterPro" id="IPR014347">
    <property type="entry name" value="Tautomerase/MIF_sf"/>
</dbReference>
<comment type="caution">
    <text evidence="2">The sequence shown here is derived from an EMBL/GenBank/DDBJ whole genome shotgun (WGS) entry which is preliminary data.</text>
</comment>
<comment type="similarity">
    <text evidence="1">Belongs to the MIF family.</text>
</comment>
<evidence type="ECO:0000256" key="1">
    <source>
        <dbReference type="ARBA" id="ARBA00005851"/>
    </source>
</evidence>
<accession>A0A445L7H4</accession>
<dbReference type="Pfam" id="PF01187">
    <property type="entry name" value="MIF"/>
    <property type="match status" value="1"/>
</dbReference>
<evidence type="ECO:0000313" key="2">
    <source>
        <dbReference type="EMBL" id="RZC19097.1"/>
    </source>
</evidence>